<feature type="transmembrane region" description="Helical" evidence="8">
    <location>
        <begin position="66"/>
        <end position="90"/>
    </location>
</feature>
<dbReference type="PANTHER" id="PTHR21716:SF53">
    <property type="entry name" value="PERMEASE PERM-RELATED"/>
    <property type="match status" value="1"/>
</dbReference>
<dbReference type="PANTHER" id="PTHR21716">
    <property type="entry name" value="TRANSMEMBRANE PROTEIN"/>
    <property type="match status" value="1"/>
</dbReference>
<dbReference type="GO" id="GO:0055085">
    <property type="term" value="P:transmembrane transport"/>
    <property type="evidence" value="ECO:0007669"/>
    <property type="project" value="TreeGrafter"/>
</dbReference>
<reference evidence="9 10" key="1">
    <citation type="submission" date="2018-12" db="EMBL/GenBank/DDBJ databases">
        <title>Bacillus chawlae sp. nov., Bacillus glennii sp. nov., and Bacillus saganii sp. nov. Isolated from the Vehicle Assembly Building at Kennedy Space Center where the Viking Spacecraft were Assembled.</title>
        <authorList>
            <person name="Seuylemezian A."/>
            <person name="Vaishampayan P."/>
        </authorList>
    </citation>
    <scope>NUCLEOTIDE SEQUENCE [LARGE SCALE GENOMIC DNA]</scope>
    <source>
        <strain evidence="9 10">L5</strain>
    </source>
</reference>
<keyword evidence="3" id="KW-0813">Transport</keyword>
<dbReference type="OrthoDB" id="9793390at2"/>
<feature type="transmembrane region" description="Helical" evidence="8">
    <location>
        <begin position="317"/>
        <end position="347"/>
    </location>
</feature>
<evidence type="ECO:0000256" key="1">
    <source>
        <dbReference type="ARBA" id="ARBA00004651"/>
    </source>
</evidence>
<feature type="transmembrane region" description="Helical" evidence="8">
    <location>
        <begin position="224"/>
        <end position="241"/>
    </location>
</feature>
<feature type="transmembrane region" description="Helical" evidence="8">
    <location>
        <begin position="247"/>
        <end position="274"/>
    </location>
</feature>
<feature type="transmembrane region" description="Helical" evidence="8">
    <location>
        <begin position="32"/>
        <end position="54"/>
    </location>
</feature>
<accession>A0A3S0W350</accession>
<comment type="similarity">
    <text evidence="2">Belongs to the autoinducer-2 exporter (AI-2E) (TC 2.A.86) family.</text>
</comment>
<evidence type="ECO:0000256" key="4">
    <source>
        <dbReference type="ARBA" id="ARBA00022475"/>
    </source>
</evidence>
<gene>
    <name evidence="9" type="ORF">ELQ35_18975</name>
</gene>
<keyword evidence="7 8" id="KW-0472">Membrane</keyword>
<sequence>MPQSKAFRYGYGFLLIFLLILVGTKIDFVFQPIVALVQTLFFPFLIAGVLYYLFRPVVNFLHARRVPKILSILLIYLVAIGICTLLVYLVGPILQEQVNNLIKNTPALAETIQAKVIELQQSEWVNRFQQNDQFNLEEISDKVTGYLSESLASIGTNIANFIGIITSVVTIFVTVPFILYYMLKEGEKAPEQVLRLLPSTQQANGNKILADLDEALSSFIQGQVFVSFCVGVMLYIGYLIIGIEYSLILAIVAMLTNVIPYLGPIIAVIPAIFVAMIDSPGMIIKVLIVMVIAQQIEGNVISPQLMGRQLDIHPLTIISLLLVAGSIGGLLGLILAVPVYAVLKVIVLHTYRLFRLRKEQKLEKNIIQ</sequence>
<feature type="transmembrane region" description="Helical" evidence="8">
    <location>
        <begin position="7"/>
        <end position="26"/>
    </location>
</feature>
<dbReference type="RefSeq" id="WP_126866757.1">
    <property type="nucleotide sequence ID" value="NZ_JAUSTX010000010.1"/>
</dbReference>
<proteinExistence type="inferred from homology"/>
<comment type="caution">
    <text evidence="9">The sequence shown here is derived from an EMBL/GenBank/DDBJ whole genome shotgun (WGS) entry which is preliminary data.</text>
</comment>
<feature type="transmembrane region" description="Helical" evidence="8">
    <location>
        <begin position="158"/>
        <end position="183"/>
    </location>
</feature>
<keyword evidence="10" id="KW-1185">Reference proteome</keyword>
<evidence type="ECO:0000256" key="2">
    <source>
        <dbReference type="ARBA" id="ARBA00009773"/>
    </source>
</evidence>
<dbReference type="Proteomes" id="UP000267430">
    <property type="component" value="Unassembled WGS sequence"/>
</dbReference>
<organism evidence="9 10">
    <name type="scientific">Peribacillus cavernae</name>
    <dbReference type="NCBI Taxonomy" id="1674310"/>
    <lineage>
        <taxon>Bacteria</taxon>
        <taxon>Bacillati</taxon>
        <taxon>Bacillota</taxon>
        <taxon>Bacilli</taxon>
        <taxon>Bacillales</taxon>
        <taxon>Bacillaceae</taxon>
        <taxon>Peribacillus</taxon>
    </lineage>
</organism>
<evidence type="ECO:0000256" key="8">
    <source>
        <dbReference type="SAM" id="Phobius"/>
    </source>
</evidence>
<dbReference type="AlphaFoldDB" id="A0A3S0W350"/>
<protein>
    <submittedName>
        <fullName evidence="9">AI-2E family transporter</fullName>
    </submittedName>
</protein>
<evidence type="ECO:0000313" key="10">
    <source>
        <dbReference type="Proteomes" id="UP000267430"/>
    </source>
</evidence>
<evidence type="ECO:0000313" key="9">
    <source>
        <dbReference type="EMBL" id="RUQ25903.1"/>
    </source>
</evidence>
<evidence type="ECO:0000256" key="6">
    <source>
        <dbReference type="ARBA" id="ARBA00022989"/>
    </source>
</evidence>
<name>A0A3S0W350_9BACI</name>
<keyword evidence="6 8" id="KW-1133">Transmembrane helix</keyword>
<keyword evidence="5 8" id="KW-0812">Transmembrane</keyword>
<evidence type="ECO:0000256" key="5">
    <source>
        <dbReference type="ARBA" id="ARBA00022692"/>
    </source>
</evidence>
<dbReference type="InterPro" id="IPR002549">
    <property type="entry name" value="AI-2E-like"/>
</dbReference>
<dbReference type="EMBL" id="RYZZ01000037">
    <property type="protein sequence ID" value="RUQ25903.1"/>
    <property type="molecule type" value="Genomic_DNA"/>
</dbReference>
<comment type="subcellular location">
    <subcellularLocation>
        <location evidence="1">Cell membrane</location>
        <topology evidence="1">Multi-pass membrane protein</topology>
    </subcellularLocation>
</comment>
<evidence type="ECO:0000256" key="7">
    <source>
        <dbReference type="ARBA" id="ARBA00023136"/>
    </source>
</evidence>
<dbReference type="GO" id="GO:0005886">
    <property type="term" value="C:plasma membrane"/>
    <property type="evidence" value="ECO:0007669"/>
    <property type="project" value="UniProtKB-SubCell"/>
</dbReference>
<dbReference type="Pfam" id="PF01594">
    <property type="entry name" value="AI-2E_transport"/>
    <property type="match status" value="1"/>
</dbReference>
<evidence type="ECO:0000256" key="3">
    <source>
        <dbReference type="ARBA" id="ARBA00022448"/>
    </source>
</evidence>
<keyword evidence="4" id="KW-1003">Cell membrane</keyword>